<dbReference type="PRINTS" id="PR00080">
    <property type="entry name" value="SDRFAMILY"/>
</dbReference>
<dbReference type="OrthoDB" id="5545019at2759"/>
<name>A0A443RUS8_9ACAR</name>
<evidence type="ECO:0000313" key="5">
    <source>
        <dbReference type="EMBL" id="RWS18990.1"/>
    </source>
</evidence>
<dbReference type="PANTHER" id="PTHR43899">
    <property type="entry name" value="RH59310P"/>
    <property type="match status" value="1"/>
</dbReference>
<dbReference type="VEuPathDB" id="VectorBase:LDEU013050"/>
<feature type="non-terminal residue" evidence="5">
    <location>
        <position position="1"/>
    </location>
</feature>
<accession>A0A443RUS8</accession>
<dbReference type="InterPro" id="IPR051019">
    <property type="entry name" value="VLCFA-Steroid_DH"/>
</dbReference>
<dbReference type="PANTHER" id="PTHR43899:SF13">
    <property type="entry name" value="RH59310P"/>
    <property type="match status" value="1"/>
</dbReference>
<reference evidence="5 6" key="1">
    <citation type="journal article" date="2018" name="Gigascience">
        <title>Genomes of trombidid mites reveal novel predicted allergens and laterally-transferred genes associated with secondary metabolism.</title>
        <authorList>
            <person name="Dong X."/>
            <person name="Chaisiri K."/>
            <person name="Xia D."/>
            <person name="Armstrong S.D."/>
            <person name="Fang Y."/>
            <person name="Donnelly M.J."/>
            <person name="Kadowaki T."/>
            <person name="McGarry J.W."/>
            <person name="Darby A.C."/>
            <person name="Makepeace B.L."/>
        </authorList>
    </citation>
    <scope>NUCLEOTIDE SEQUENCE [LARGE SCALE GENOMIC DNA]</scope>
    <source>
        <strain evidence="5">UoL-UT</strain>
    </source>
</reference>
<dbReference type="SUPFAM" id="SSF51735">
    <property type="entry name" value="NAD(P)-binding Rossmann-fold domains"/>
    <property type="match status" value="1"/>
</dbReference>
<keyword evidence="6" id="KW-1185">Reference proteome</keyword>
<dbReference type="Pfam" id="PF00106">
    <property type="entry name" value="adh_short"/>
    <property type="match status" value="1"/>
</dbReference>
<dbReference type="Gene3D" id="3.40.50.720">
    <property type="entry name" value="NAD(P)-binding Rossmann-like Domain"/>
    <property type="match status" value="1"/>
</dbReference>
<dbReference type="InterPro" id="IPR002347">
    <property type="entry name" value="SDR_fam"/>
</dbReference>
<gene>
    <name evidence="5" type="ORF">B4U80_06043</name>
</gene>
<comment type="similarity">
    <text evidence="2 4">Belongs to the short-chain dehydrogenases/reductases (SDR) family.</text>
</comment>
<evidence type="ECO:0000313" key="6">
    <source>
        <dbReference type="Proteomes" id="UP000288716"/>
    </source>
</evidence>
<evidence type="ECO:0000256" key="2">
    <source>
        <dbReference type="ARBA" id="ARBA00006484"/>
    </source>
</evidence>
<comment type="subcellular location">
    <subcellularLocation>
        <location evidence="1">Endoplasmic reticulum</location>
    </subcellularLocation>
</comment>
<dbReference type="PRINTS" id="PR00081">
    <property type="entry name" value="GDHRDH"/>
</dbReference>
<keyword evidence="3" id="KW-0560">Oxidoreductase</keyword>
<evidence type="ECO:0000256" key="1">
    <source>
        <dbReference type="ARBA" id="ARBA00004240"/>
    </source>
</evidence>
<sequence length="277" mass="30652">VFIWSRIWKRDLTKLYGEYVVMTGATDGIGLALAKHFAERGHSLVIIGRNAQKLDTVKEKLETFLLPGRKIITVICDLSSLDSVSYKKIGNSLQEISGKIGILVNGAGVFLDKPDAYLNLREEQVLDNVKVNIAALLMVTREVLPFMVTNKKGIVVNIGSLGSLAPTPLMGVYAASKVFVDYFSSALRYEYKDVNVDVQIISPGMVSTRMTQWSSMGKPSLTTPTAEKFAISTIATIGLSSHTSGYWFHGFQSVLMSAMPKSLYYWLNVRTIEKIKK</sequence>
<dbReference type="STRING" id="299467.A0A443RUS8"/>
<proteinExistence type="inferred from homology"/>
<dbReference type="AlphaFoldDB" id="A0A443RUS8"/>
<evidence type="ECO:0000256" key="4">
    <source>
        <dbReference type="RuleBase" id="RU000363"/>
    </source>
</evidence>
<dbReference type="InterPro" id="IPR020904">
    <property type="entry name" value="Sc_DH/Rdtase_CS"/>
</dbReference>
<evidence type="ECO:0000256" key="3">
    <source>
        <dbReference type="ARBA" id="ARBA00023002"/>
    </source>
</evidence>
<dbReference type="Proteomes" id="UP000288716">
    <property type="component" value="Unassembled WGS sequence"/>
</dbReference>
<comment type="caution">
    <text evidence="5">The sequence shown here is derived from an EMBL/GenBank/DDBJ whole genome shotgun (WGS) entry which is preliminary data.</text>
</comment>
<dbReference type="InterPro" id="IPR036291">
    <property type="entry name" value="NAD(P)-bd_dom_sf"/>
</dbReference>
<dbReference type="GO" id="GO:0016491">
    <property type="term" value="F:oxidoreductase activity"/>
    <property type="evidence" value="ECO:0007669"/>
    <property type="project" value="UniProtKB-KW"/>
</dbReference>
<dbReference type="GO" id="GO:0005783">
    <property type="term" value="C:endoplasmic reticulum"/>
    <property type="evidence" value="ECO:0007669"/>
    <property type="project" value="UniProtKB-SubCell"/>
</dbReference>
<dbReference type="PIRSF" id="PIRSF000126">
    <property type="entry name" value="11-beta-HSD1"/>
    <property type="match status" value="1"/>
</dbReference>
<dbReference type="CDD" id="cd05356">
    <property type="entry name" value="17beta-HSD1_like_SDR_c"/>
    <property type="match status" value="1"/>
</dbReference>
<protein>
    <submittedName>
        <fullName evidence="5">Hydroxysteroid dehydrogenase-like protein 3</fullName>
    </submittedName>
</protein>
<organism evidence="5 6">
    <name type="scientific">Leptotrombidium deliense</name>
    <dbReference type="NCBI Taxonomy" id="299467"/>
    <lineage>
        <taxon>Eukaryota</taxon>
        <taxon>Metazoa</taxon>
        <taxon>Ecdysozoa</taxon>
        <taxon>Arthropoda</taxon>
        <taxon>Chelicerata</taxon>
        <taxon>Arachnida</taxon>
        <taxon>Acari</taxon>
        <taxon>Acariformes</taxon>
        <taxon>Trombidiformes</taxon>
        <taxon>Prostigmata</taxon>
        <taxon>Anystina</taxon>
        <taxon>Parasitengona</taxon>
        <taxon>Trombiculoidea</taxon>
        <taxon>Trombiculidae</taxon>
        <taxon>Leptotrombidium</taxon>
    </lineage>
</organism>
<dbReference type="EMBL" id="NCKV01031495">
    <property type="protein sequence ID" value="RWS18990.1"/>
    <property type="molecule type" value="Genomic_DNA"/>
</dbReference>
<dbReference type="PROSITE" id="PS00061">
    <property type="entry name" value="ADH_SHORT"/>
    <property type="match status" value="1"/>
</dbReference>